<dbReference type="AlphaFoldDB" id="A0A7S3YFP8"/>
<accession>A0A7S3YFP8</accession>
<feature type="compositionally biased region" description="Polar residues" evidence="1">
    <location>
        <begin position="138"/>
        <end position="168"/>
    </location>
</feature>
<feature type="region of interest" description="Disordered" evidence="1">
    <location>
        <begin position="114"/>
        <end position="194"/>
    </location>
</feature>
<sequence length="194" mass="21407">MSSQQQAKKSTPMMPLSVENTTPSAAPNQRVVKVRAVLHAAEMIVGRTHKRPQDPSFNLELPTLNEARSDMVLASSIQLAPRGHKRNEPANGGGDAHGRRELRQRHIFSDVAKGLINPSSSSQDVQHLPKRQRHDAYESTTSTPPLALESRTSSNSPIVGNRTIQPQKPNKRKLRDNRSPLSFQAHALGVAPWE</sequence>
<protein>
    <submittedName>
        <fullName evidence="2">Uncharacterized protein</fullName>
    </submittedName>
</protein>
<feature type="region of interest" description="Disordered" evidence="1">
    <location>
        <begin position="79"/>
        <end position="99"/>
    </location>
</feature>
<evidence type="ECO:0000256" key="1">
    <source>
        <dbReference type="SAM" id="MobiDB-lite"/>
    </source>
</evidence>
<feature type="compositionally biased region" description="Polar residues" evidence="1">
    <location>
        <begin position="18"/>
        <end position="27"/>
    </location>
</feature>
<evidence type="ECO:0000313" key="2">
    <source>
        <dbReference type="EMBL" id="CAE0650255.1"/>
    </source>
</evidence>
<gene>
    <name evidence="2" type="ORF">LGLO00237_LOCUS4159</name>
</gene>
<proteinExistence type="predicted"/>
<reference evidence="2" key="1">
    <citation type="submission" date="2021-01" db="EMBL/GenBank/DDBJ databases">
        <authorList>
            <person name="Corre E."/>
            <person name="Pelletier E."/>
            <person name="Niang G."/>
            <person name="Scheremetjew M."/>
            <person name="Finn R."/>
            <person name="Kale V."/>
            <person name="Holt S."/>
            <person name="Cochrane G."/>
            <person name="Meng A."/>
            <person name="Brown T."/>
            <person name="Cohen L."/>
        </authorList>
    </citation>
    <scope>NUCLEOTIDE SEQUENCE</scope>
    <source>
        <strain evidence="2">CCCM811</strain>
    </source>
</reference>
<organism evidence="2">
    <name type="scientific">Lotharella globosa</name>
    <dbReference type="NCBI Taxonomy" id="91324"/>
    <lineage>
        <taxon>Eukaryota</taxon>
        <taxon>Sar</taxon>
        <taxon>Rhizaria</taxon>
        <taxon>Cercozoa</taxon>
        <taxon>Chlorarachniophyceae</taxon>
        <taxon>Lotharella</taxon>
    </lineage>
</organism>
<name>A0A7S3YFP8_9EUKA</name>
<dbReference type="EMBL" id="HBIV01005777">
    <property type="protein sequence ID" value="CAE0650255.1"/>
    <property type="molecule type" value="Transcribed_RNA"/>
</dbReference>
<feature type="region of interest" description="Disordered" evidence="1">
    <location>
        <begin position="1"/>
        <end position="30"/>
    </location>
</feature>